<sequence length="70" mass="8610">MHKQDERFLNFPIFPAGAYKNQLFFFKKIRFLMHTPFYHRYNSMPKKIFKLHDNKMTFIDKTKPTLIAIK</sequence>
<evidence type="ECO:0000313" key="2">
    <source>
        <dbReference type="Proteomes" id="UP000693715"/>
    </source>
</evidence>
<organism evidence="1 2">
    <name type="scientific">Photorhabdus akhurstii</name>
    <dbReference type="NCBI Taxonomy" id="171438"/>
    <lineage>
        <taxon>Bacteria</taxon>
        <taxon>Pseudomonadati</taxon>
        <taxon>Pseudomonadota</taxon>
        <taxon>Gammaproteobacteria</taxon>
        <taxon>Enterobacterales</taxon>
        <taxon>Morganellaceae</taxon>
        <taxon>Photorhabdus</taxon>
    </lineage>
</organism>
<evidence type="ECO:0000313" key="1">
    <source>
        <dbReference type="EMBL" id="QXF34622.1"/>
    </source>
</evidence>
<reference evidence="1 2" key="1">
    <citation type="submission" date="2017-03" db="EMBL/GenBank/DDBJ databases">
        <title>Genome comparison of Photorhabdus luminescens strain 0813-124 phase variants.</title>
        <authorList>
            <person name="Chien C.-C."/>
            <person name="Chen W.-J."/>
            <person name="Shih M.-C."/>
            <person name="Hsieh F.-C."/>
        </authorList>
    </citation>
    <scope>NUCLEOTIDE SEQUENCE [LARGE SCALE GENOMIC DNA]</scope>
    <source>
        <strain evidence="1 2">0813-124 phase II</strain>
    </source>
</reference>
<keyword evidence="2" id="KW-1185">Reference proteome</keyword>
<proteinExistence type="predicted"/>
<dbReference type="Proteomes" id="UP000693715">
    <property type="component" value="Chromosome"/>
</dbReference>
<accession>A0ABX8M0H0</accession>
<dbReference type="EMBL" id="CP020335">
    <property type="protein sequence ID" value="QXF34622.1"/>
    <property type="molecule type" value="Genomic_DNA"/>
</dbReference>
<name>A0ABX8M0H0_9GAMM</name>
<protein>
    <submittedName>
        <fullName evidence="1">Uncharacterized protein</fullName>
    </submittedName>
</protein>
<gene>
    <name evidence="1" type="ORF">B0X70_16735</name>
</gene>